<dbReference type="PROSITE" id="PS51257">
    <property type="entry name" value="PROKAR_LIPOPROTEIN"/>
    <property type="match status" value="1"/>
</dbReference>
<evidence type="ECO:0000313" key="2">
    <source>
        <dbReference type="Proteomes" id="UP000317691"/>
    </source>
</evidence>
<accession>A0A538TM27</accession>
<name>A0A538TM27_UNCEI</name>
<dbReference type="InterPro" id="IPR043504">
    <property type="entry name" value="Peptidase_S1_PA_chymotrypsin"/>
</dbReference>
<evidence type="ECO:0008006" key="3">
    <source>
        <dbReference type="Google" id="ProtNLM"/>
    </source>
</evidence>
<dbReference type="Proteomes" id="UP000317691">
    <property type="component" value="Unassembled WGS sequence"/>
</dbReference>
<comment type="caution">
    <text evidence="1">The sequence shown here is derived from an EMBL/GenBank/DDBJ whole genome shotgun (WGS) entry which is preliminary data.</text>
</comment>
<reference evidence="1 2" key="1">
    <citation type="journal article" date="2019" name="Nat. Microbiol.">
        <title>Mediterranean grassland soil C-N compound turnover is dependent on rainfall and depth, and is mediated by genomically divergent microorganisms.</title>
        <authorList>
            <person name="Diamond S."/>
            <person name="Andeer P.F."/>
            <person name="Li Z."/>
            <person name="Crits-Christoph A."/>
            <person name="Burstein D."/>
            <person name="Anantharaman K."/>
            <person name="Lane K.R."/>
            <person name="Thomas B.C."/>
            <person name="Pan C."/>
            <person name="Northen T.R."/>
            <person name="Banfield J.F."/>
        </authorList>
    </citation>
    <scope>NUCLEOTIDE SEQUENCE [LARGE SCALE GENOMIC DNA]</scope>
    <source>
        <strain evidence="1">WS_9</strain>
    </source>
</reference>
<proteinExistence type="predicted"/>
<dbReference type="AlphaFoldDB" id="A0A538TM27"/>
<dbReference type="SUPFAM" id="SSF50494">
    <property type="entry name" value="Trypsin-like serine proteases"/>
    <property type="match status" value="1"/>
</dbReference>
<sequence>MRRPLRFNPVLFITLVFAISILWATGCSRDESLTGPSRTGDAQALRLDSPAVMAAMVAQDRATPALLRQSGILGTGISADAAGKPVILVYTERAGVAGVPKTIDGIATQEFVTGKVVAYAKPGGGTLQMGTSTGNDNECASGTLSCVVIKGGTEYFLSNNHVFARENAASIGERIDAPGRYDGHPKCAQTPIAATLSDYQPINFGGNNTIDAAIARPDPGRAYTSVSAGGYDPSSTVVSPSVGLAVKKQGRTSGLTHATIQAINVTITVGYSAGTAVFQNQIQTPGQFIRAGDSGSLMVTETGANPVGLCFAGSSQASFANPIGPVLQRFAATVK</sequence>
<dbReference type="EMBL" id="VBOZ01000017">
    <property type="protein sequence ID" value="TMQ64655.1"/>
    <property type="molecule type" value="Genomic_DNA"/>
</dbReference>
<dbReference type="Gene3D" id="2.40.10.10">
    <property type="entry name" value="Trypsin-like serine proteases"/>
    <property type="match status" value="1"/>
</dbReference>
<organism evidence="1 2">
    <name type="scientific">Eiseniibacteriota bacterium</name>
    <dbReference type="NCBI Taxonomy" id="2212470"/>
    <lineage>
        <taxon>Bacteria</taxon>
        <taxon>Candidatus Eiseniibacteriota</taxon>
    </lineage>
</organism>
<gene>
    <name evidence="1" type="ORF">E6K79_06305</name>
</gene>
<dbReference type="InterPro" id="IPR009003">
    <property type="entry name" value="Peptidase_S1_PA"/>
</dbReference>
<protein>
    <recommendedName>
        <fullName evidence="3">S1 family peptidase</fullName>
    </recommendedName>
</protein>
<evidence type="ECO:0000313" key="1">
    <source>
        <dbReference type="EMBL" id="TMQ64655.1"/>
    </source>
</evidence>